<dbReference type="PANTHER" id="PTHR34309">
    <property type="entry name" value="SLR1406 PROTEIN"/>
    <property type="match status" value="1"/>
</dbReference>
<name>A0A0K6ILG1_9GAMM</name>
<dbReference type="InterPro" id="IPR038084">
    <property type="entry name" value="PduO/GlcC-like_sf"/>
</dbReference>
<dbReference type="PANTHER" id="PTHR34309:SF1">
    <property type="entry name" value="PROTEIN GLCG"/>
    <property type="match status" value="1"/>
</dbReference>
<proteinExistence type="predicted"/>
<protein>
    <submittedName>
        <fullName evidence="1">Uncharacterized conserved protein GlcG, DUF336 family</fullName>
    </submittedName>
</protein>
<dbReference type="SUPFAM" id="SSF143744">
    <property type="entry name" value="GlcG-like"/>
    <property type="match status" value="1"/>
</dbReference>
<sequence>MTTYVTTQTNLTTQAAIQMGMAAIDRAGSLNIHISLTIVDTTGLPLASLRMNQSPLISVGVAENKAYTALSFRRPTRDWQTSLAHKQTVLAALQSEPKFTYLGGGLPVVINDEVVGAIGVSGGSEDQDIDCAQHAIQILLG</sequence>
<accession>A0A0K6ILG1</accession>
<evidence type="ECO:0000313" key="2">
    <source>
        <dbReference type="Proteomes" id="UP000182769"/>
    </source>
</evidence>
<dbReference type="InterPro" id="IPR005624">
    <property type="entry name" value="PduO/GlcC-like"/>
</dbReference>
<evidence type="ECO:0000313" key="1">
    <source>
        <dbReference type="EMBL" id="CUB04147.1"/>
    </source>
</evidence>
<dbReference type="Proteomes" id="UP000182769">
    <property type="component" value="Unassembled WGS sequence"/>
</dbReference>
<dbReference type="Pfam" id="PF03928">
    <property type="entry name" value="HbpS-like"/>
    <property type="match status" value="1"/>
</dbReference>
<dbReference type="STRING" id="1137284.GCA_001418205_02011"/>
<dbReference type="AlphaFoldDB" id="A0A0K6ILG1"/>
<keyword evidence="2" id="KW-1185">Reference proteome</keyword>
<organism evidence="1 2">
    <name type="scientific">Marinomonas fungiae</name>
    <dbReference type="NCBI Taxonomy" id="1137284"/>
    <lineage>
        <taxon>Bacteria</taxon>
        <taxon>Pseudomonadati</taxon>
        <taxon>Pseudomonadota</taxon>
        <taxon>Gammaproteobacteria</taxon>
        <taxon>Oceanospirillales</taxon>
        <taxon>Oceanospirillaceae</taxon>
        <taxon>Marinomonas</taxon>
    </lineage>
</organism>
<dbReference type="OrthoDB" id="1684899at2"/>
<dbReference type="InterPro" id="IPR052517">
    <property type="entry name" value="GlcG_carb_metab_protein"/>
</dbReference>
<dbReference type="RefSeq" id="WP_055463094.1">
    <property type="nucleotide sequence ID" value="NZ_CYHG01000005.1"/>
</dbReference>
<dbReference type="Gene3D" id="3.30.450.150">
    <property type="entry name" value="Haem-degrading domain"/>
    <property type="match status" value="1"/>
</dbReference>
<dbReference type="EMBL" id="CYHG01000005">
    <property type="protein sequence ID" value="CUB04147.1"/>
    <property type="molecule type" value="Genomic_DNA"/>
</dbReference>
<gene>
    <name evidence="1" type="ORF">Ga0061065_105243</name>
</gene>
<reference evidence="2" key="1">
    <citation type="submission" date="2015-08" db="EMBL/GenBank/DDBJ databases">
        <authorList>
            <person name="Varghese N."/>
        </authorList>
    </citation>
    <scope>NUCLEOTIDE SEQUENCE [LARGE SCALE GENOMIC DNA]</scope>
    <source>
        <strain evidence="2">JCM 18476</strain>
    </source>
</reference>